<dbReference type="AlphaFoldDB" id="A0AAN9BRW0"/>
<organism evidence="2 3">
    <name type="scientific">Littorina saxatilis</name>
    <dbReference type="NCBI Taxonomy" id="31220"/>
    <lineage>
        <taxon>Eukaryota</taxon>
        <taxon>Metazoa</taxon>
        <taxon>Spiralia</taxon>
        <taxon>Lophotrochozoa</taxon>
        <taxon>Mollusca</taxon>
        <taxon>Gastropoda</taxon>
        <taxon>Caenogastropoda</taxon>
        <taxon>Littorinimorpha</taxon>
        <taxon>Littorinoidea</taxon>
        <taxon>Littorinidae</taxon>
        <taxon>Littorina</taxon>
    </lineage>
</organism>
<feature type="region of interest" description="Disordered" evidence="1">
    <location>
        <begin position="135"/>
        <end position="166"/>
    </location>
</feature>
<feature type="region of interest" description="Disordered" evidence="1">
    <location>
        <begin position="1"/>
        <end position="26"/>
    </location>
</feature>
<protein>
    <submittedName>
        <fullName evidence="2">Uncharacterized protein</fullName>
    </submittedName>
</protein>
<feature type="compositionally biased region" description="Pro residues" evidence="1">
    <location>
        <begin position="56"/>
        <end position="65"/>
    </location>
</feature>
<proteinExistence type="predicted"/>
<reference evidence="2 3" key="1">
    <citation type="submission" date="2024-02" db="EMBL/GenBank/DDBJ databases">
        <title>Chromosome-scale genome assembly of the rough periwinkle Littorina saxatilis.</title>
        <authorList>
            <person name="De Jode A."/>
            <person name="Faria R."/>
            <person name="Formenti G."/>
            <person name="Sims Y."/>
            <person name="Smith T.P."/>
            <person name="Tracey A."/>
            <person name="Wood J.M.D."/>
            <person name="Zagrodzka Z.B."/>
            <person name="Johannesson K."/>
            <person name="Butlin R.K."/>
            <person name="Leder E.H."/>
        </authorList>
    </citation>
    <scope>NUCLEOTIDE SEQUENCE [LARGE SCALE GENOMIC DNA]</scope>
    <source>
        <strain evidence="2">Snail1</strain>
        <tissue evidence="2">Muscle</tissue>
    </source>
</reference>
<evidence type="ECO:0000313" key="3">
    <source>
        <dbReference type="Proteomes" id="UP001374579"/>
    </source>
</evidence>
<feature type="region of interest" description="Disordered" evidence="1">
    <location>
        <begin position="48"/>
        <end position="69"/>
    </location>
</feature>
<feature type="compositionally biased region" description="Low complexity" evidence="1">
    <location>
        <begin position="9"/>
        <end position="23"/>
    </location>
</feature>
<gene>
    <name evidence="2" type="ORF">V1264_014727</name>
</gene>
<feature type="compositionally biased region" description="Basic and acidic residues" evidence="1">
    <location>
        <begin position="153"/>
        <end position="166"/>
    </location>
</feature>
<accession>A0AAN9BRW0</accession>
<keyword evidence="3" id="KW-1185">Reference proteome</keyword>
<sequence length="201" mass="22733">MHDPLHTCPSSSSSASPPSISSARTCPGHSPLEFKIYRQPGVVSVVSPRVSDTGISPPPPPPPGRAPRFFATRCHGSGARSFLRLSRALTSPTVCLQRPVKRPTPSFPHEDLLNASRLPTHMDFNHRHVTTREVTHVRQEEHGQEDEEEEENREGKGEERRESFLDEDKTVQILHWLKEVDHKQSREGRCPVFLHSIYRES</sequence>
<dbReference type="Proteomes" id="UP001374579">
    <property type="component" value="Unassembled WGS sequence"/>
</dbReference>
<comment type="caution">
    <text evidence="2">The sequence shown here is derived from an EMBL/GenBank/DDBJ whole genome shotgun (WGS) entry which is preliminary data.</text>
</comment>
<dbReference type="EMBL" id="JBAMIC010000003">
    <property type="protein sequence ID" value="KAK7110933.1"/>
    <property type="molecule type" value="Genomic_DNA"/>
</dbReference>
<name>A0AAN9BRW0_9CAEN</name>
<evidence type="ECO:0000313" key="2">
    <source>
        <dbReference type="EMBL" id="KAK7110933.1"/>
    </source>
</evidence>
<feature type="compositionally biased region" description="Acidic residues" evidence="1">
    <location>
        <begin position="143"/>
        <end position="152"/>
    </location>
</feature>
<evidence type="ECO:0000256" key="1">
    <source>
        <dbReference type="SAM" id="MobiDB-lite"/>
    </source>
</evidence>